<gene>
    <name evidence="2" type="ORF">SAMN05444171_4531</name>
</gene>
<dbReference type="Proteomes" id="UP000183208">
    <property type="component" value="Unassembled WGS sequence"/>
</dbReference>
<dbReference type="RefSeq" id="WP_074823647.1">
    <property type="nucleotide sequence ID" value="NZ_FNTI01000001.1"/>
</dbReference>
<proteinExistence type="predicted"/>
<evidence type="ECO:0000313" key="3">
    <source>
        <dbReference type="Proteomes" id="UP000183208"/>
    </source>
</evidence>
<protein>
    <submittedName>
        <fullName evidence="2">Glycosyl transferases group 1</fullName>
    </submittedName>
</protein>
<reference evidence="2 3" key="1">
    <citation type="submission" date="2016-10" db="EMBL/GenBank/DDBJ databases">
        <authorList>
            <person name="de Groot N.N."/>
        </authorList>
    </citation>
    <scope>NUCLEOTIDE SEQUENCE [LARGE SCALE GENOMIC DNA]</scope>
    <source>
        <strain evidence="2 3">GAS522</strain>
    </source>
</reference>
<accession>A0A1M7BPP9</accession>
<organism evidence="2 3">
    <name type="scientific">Bradyrhizobium lablabi</name>
    <dbReference type="NCBI Taxonomy" id="722472"/>
    <lineage>
        <taxon>Bacteria</taxon>
        <taxon>Pseudomonadati</taxon>
        <taxon>Pseudomonadota</taxon>
        <taxon>Alphaproteobacteria</taxon>
        <taxon>Hyphomicrobiales</taxon>
        <taxon>Nitrobacteraceae</taxon>
        <taxon>Bradyrhizobium</taxon>
    </lineage>
</organism>
<sequence length="373" mass="41895">MHGKVLLLSQRRISDLVAFCLAYEFEDTFQAVTGAERIDATDLPSLEFCRRAYKLARAATGSPRAALGLAPSPRGKVVLERDYELFFPVFSNAFELYSLATIPNWRQRCGKAACFITEVWTDQLPEYLLELLSGFDHIFLGLRHCVDDVARITGRPCSYLPLATDVPRFAPAALDQPRPIDVCNIGRRSPVTHQALLADAERRQSFYYYDTVAASGSDLKQRTFRVDNPGEHRLMLAAILNRSRYFIANRSHVNNPEFTAGRDEISARFYEGVAAGAAMIGEAPRTDEFKRQFDWPDAVIHLPFDSPDIADILADLNGNPVRLQTVRAKNVREAARRHDWLHRIGIVFDILGLAPTDGMDARADRLDRIASQA</sequence>
<dbReference type="OrthoDB" id="429264at2"/>
<dbReference type="EMBL" id="FNTI01000001">
    <property type="protein sequence ID" value="SED58834.1"/>
    <property type="molecule type" value="Genomic_DNA"/>
</dbReference>
<dbReference type="InterPro" id="IPR055259">
    <property type="entry name" value="YkvP/CgeB_Glyco_trans-like"/>
</dbReference>
<dbReference type="GO" id="GO:0016740">
    <property type="term" value="F:transferase activity"/>
    <property type="evidence" value="ECO:0007669"/>
    <property type="project" value="UniProtKB-KW"/>
</dbReference>
<evidence type="ECO:0000313" key="2">
    <source>
        <dbReference type="EMBL" id="SED58834.1"/>
    </source>
</evidence>
<evidence type="ECO:0000259" key="1">
    <source>
        <dbReference type="Pfam" id="PF13524"/>
    </source>
</evidence>
<keyword evidence="2" id="KW-0808">Transferase</keyword>
<dbReference type="AlphaFoldDB" id="A0A1M7BPP9"/>
<dbReference type="Pfam" id="PF13524">
    <property type="entry name" value="Glyco_trans_1_2"/>
    <property type="match status" value="1"/>
</dbReference>
<feature type="domain" description="Spore protein YkvP/CgeB glycosyl transferase-like" evidence="1">
    <location>
        <begin position="235"/>
        <end position="344"/>
    </location>
</feature>
<name>A0A1M7BPP9_9BRAD</name>